<evidence type="ECO:0000313" key="2">
    <source>
        <dbReference type="Proteomes" id="UP000054270"/>
    </source>
</evidence>
<keyword evidence="2" id="KW-1185">Reference proteome</keyword>
<protein>
    <submittedName>
        <fullName evidence="1">Uncharacterized protein</fullName>
    </submittedName>
</protein>
<sequence length="100" mass="11005">MVLLPGLCRRGSLFPGLCASLAIQRHCPESSKCFSSVFSVSGVWRWRSQTTIFLCNTLTDNRVPSVCSSIGFGTYICNKTVVPVDEDQNNRHCHPSAAQL</sequence>
<dbReference type="AlphaFoldDB" id="A0A0D2MG67"/>
<dbReference type="EMBL" id="KN817548">
    <property type="protein sequence ID" value="KJA22608.1"/>
    <property type="molecule type" value="Genomic_DNA"/>
</dbReference>
<accession>A0A0D2MG67</accession>
<organism evidence="1 2">
    <name type="scientific">Hypholoma sublateritium (strain FD-334 SS-4)</name>
    <dbReference type="NCBI Taxonomy" id="945553"/>
    <lineage>
        <taxon>Eukaryota</taxon>
        <taxon>Fungi</taxon>
        <taxon>Dikarya</taxon>
        <taxon>Basidiomycota</taxon>
        <taxon>Agaricomycotina</taxon>
        <taxon>Agaricomycetes</taxon>
        <taxon>Agaricomycetidae</taxon>
        <taxon>Agaricales</taxon>
        <taxon>Agaricineae</taxon>
        <taxon>Strophariaceae</taxon>
        <taxon>Hypholoma</taxon>
    </lineage>
</organism>
<reference evidence="2" key="1">
    <citation type="submission" date="2014-04" db="EMBL/GenBank/DDBJ databases">
        <title>Evolutionary Origins and Diversification of the Mycorrhizal Mutualists.</title>
        <authorList>
            <consortium name="DOE Joint Genome Institute"/>
            <consortium name="Mycorrhizal Genomics Consortium"/>
            <person name="Kohler A."/>
            <person name="Kuo A."/>
            <person name="Nagy L.G."/>
            <person name="Floudas D."/>
            <person name="Copeland A."/>
            <person name="Barry K.W."/>
            <person name="Cichocki N."/>
            <person name="Veneault-Fourrey C."/>
            <person name="LaButti K."/>
            <person name="Lindquist E.A."/>
            <person name="Lipzen A."/>
            <person name="Lundell T."/>
            <person name="Morin E."/>
            <person name="Murat C."/>
            <person name="Riley R."/>
            <person name="Ohm R."/>
            <person name="Sun H."/>
            <person name="Tunlid A."/>
            <person name="Henrissat B."/>
            <person name="Grigoriev I.V."/>
            <person name="Hibbett D.S."/>
            <person name="Martin F."/>
        </authorList>
    </citation>
    <scope>NUCLEOTIDE SEQUENCE [LARGE SCALE GENOMIC DNA]</scope>
    <source>
        <strain evidence="2">FD-334 SS-4</strain>
    </source>
</reference>
<proteinExistence type="predicted"/>
<gene>
    <name evidence="1" type="ORF">HYPSUDRAFT_642515</name>
</gene>
<name>A0A0D2MG67_HYPSF</name>
<evidence type="ECO:0000313" key="1">
    <source>
        <dbReference type="EMBL" id="KJA22608.1"/>
    </source>
</evidence>
<dbReference type="Proteomes" id="UP000054270">
    <property type="component" value="Unassembled WGS sequence"/>
</dbReference>